<sequence length="317" mass="34254">MTRQQAVLFWGLLAVAMLLAAAAVAVLAREASLQTLRVRVRSVTGPRADGEAVADGWRPRKAVSLVTGIGEWLRQSAWLYSARDIDVLENVIAASGLNVRRALPAVLGGKLLFLVAILAAVIGLGIARQVTVTAWMSLLAMALPAGVVLPETALRLVQRAHMKAVERGIPDILDMLVACTEAGLGLESALEQAAAEIRATNPAMAVTMANFLDELKILPDRREAFTNLGKRSGVEGLRRMGTMLLQTLQLGTPLGHSLRAMAAELRRERMLRLEEKAVKLPTLLVFPLIFCILPVLLITLVGPSFLTLMDLMKSIHL</sequence>
<dbReference type="OrthoDB" id="9810662at2"/>
<evidence type="ECO:0000256" key="5">
    <source>
        <dbReference type="ARBA" id="ARBA00023136"/>
    </source>
</evidence>
<evidence type="ECO:0000256" key="2">
    <source>
        <dbReference type="ARBA" id="ARBA00022475"/>
    </source>
</evidence>
<evidence type="ECO:0000259" key="7">
    <source>
        <dbReference type="Pfam" id="PF00482"/>
    </source>
</evidence>
<evidence type="ECO:0000256" key="6">
    <source>
        <dbReference type="SAM" id="Phobius"/>
    </source>
</evidence>
<feature type="transmembrane region" description="Helical" evidence="6">
    <location>
        <begin position="6"/>
        <end position="28"/>
    </location>
</feature>
<keyword evidence="9" id="KW-1185">Reference proteome</keyword>
<comment type="subcellular location">
    <subcellularLocation>
        <location evidence="1">Cell membrane</location>
        <topology evidence="1">Multi-pass membrane protein</topology>
    </subcellularLocation>
</comment>
<evidence type="ECO:0000313" key="9">
    <source>
        <dbReference type="Proteomes" id="UP000239724"/>
    </source>
</evidence>
<evidence type="ECO:0000256" key="3">
    <source>
        <dbReference type="ARBA" id="ARBA00022692"/>
    </source>
</evidence>
<dbReference type="PANTHER" id="PTHR35007">
    <property type="entry name" value="INTEGRAL MEMBRANE PROTEIN-RELATED"/>
    <property type="match status" value="1"/>
</dbReference>
<dbReference type="EMBL" id="NHRY01000269">
    <property type="protein sequence ID" value="PPQ26562.1"/>
    <property type="molecule type" value="Genomic_DNA"/>
</dbReference>
<keyword evidence="2" id="KW-1003">Cell membrane</keyword>
<organism evidence="8 9">
    <name type="scientific">Rhodopila globiformis</name>
    <name type="common">Rhodopseudomonas globiformis</name>
    <dbReference type="NCBI Taxonomy" id="1071"/>
    <lineage>
        <taxon>Bacteria</taxon>
        <taxon>Pseudomonadati</taxon>
        <taxon>Pseudomonadota</taxon>
        <taxon>Alphaproteobacteria</taxon>
        <taxon>Acetobacterales</taxon>
        <taxon>Acetobacteraceae</taxon>
        <taxon>Rhodopila</taxon>
    </lineage>
</organism>
<feature type="transmembrane region" description="Helical" evidence="6">
    <location>
        <begin position="134"/>
        <end position="157"/>
    </location>
</feature>
<dbReference type="Pfam" id="PF00482">
    <property type="entry name" value="T2SSF"/>
    <property type="match status" value="1"/>
</dbReference>
<keyword evidence="4 6" id="KW-1133">Transmembrane helix</keyword>
<dbReference type="RefSeq" id="WP_104522598.1">
    <property type="nucleotide sequence ID" value="NZ_NHRY01000269.1"/>
</dbReference>
<dbReference type="GO" id="GO:0005886">
    <property type="term" value="C:plasma membrane"/>
    <property type="evidence" value="ECO:0007669"/>
    <property type="project" value="UniProtKB-SubCell"/>
</dbReference>
<feature type="transmembrane region" description="Helical" evidence="6">
    <location>
        <begin position="277"/>
        <end position="302"/>
    </location>
</feature>
<protein>
    <recommendedName>
        <fullName evidence="7">Type II secretion system protein GspF domain-containing protein</fullName>
    </recommendedName>
</protein>
<name>A0A2S6MW30_RHOGL</name>
<dbReference type="Proteomes" id="UP000239724">
    <property type="component" value="Unassembled WGS sequence"/>
</dbReference>
<reference evidence="8 9" key="1">
    <citation type="journal article" date="2018" name="Arch. Microbiol.">
        <title>New insights into the metabolic potential of the phototrophic purple bacterium Rhodopila globiformis DSM 161(T) from its draft genome sequence and evidence for a vanadium-dependent nitrogenase.</title>
        <authorList>
            <person name="Imhoff J.F."/>
            <person name="Rahn T."/>
            <person name="Kunzel S."/>
            <person name="Neulinger S.C."/>
        </authorList>
    </citation>
    <scope>NUCLEOTIDE SEQUENCE [LARGE SCALE GENOMIC DNA]</scope>
    <source>
        <strain evidence="8 9">DSM 161</strain>
    </source>
</reference>
<feature type="domain" description="Type II secretion system protein GspF" evidence="7">
    <location>
        <begin position="173"/>
        <end position="301"/>
    </location>
</feature>
<keyword evidence="3 6" id="KW-0812">Transmembrane</keyword>
<dbReference type="InterPro" id="IPR018076">
    <property type="entry name" value="T2SS_GspF_dom"/>
</dbReference>
<evidence type="ECO:0000256" key="4">
    <source>
        <dbReference type="ARBA" id="ARBA00022989"/>
    </source>
</evidence>
<feature type="transmembrane region" description="Helical" evidence="6">
    <location>
        <begin position="111"/>
        <end position="128"/>
    </location>
</feature>
<proteinExistence type="predicted"/>
<comment type="caution">
    <text evidence="8">The sequence shown here is derived from an EMBL/GenBank/DDBJ whole genome shotgun (WGS) entry which is preliminary data.</text>
</comment>
<keyword evidence="5 6" id="KW-0472">Membrane</keyword>
<gene>
    <name evidence="8" type="ORF">CCS01_29860</name>
</gene>
<evidence type="ECO:0000313" key="8">
    <source>
        <dbReference type="EMBL" id="PPQ26562.1"/>
    </source>
</evidence>
<accession>A0A2S6MW30</accession>
<dbReference type="PANTHER" id="PTHR35007:SF2">
    <property type="entry name" value="PILUS ASSEMBLE PROTEIN"/>
    <property type="match status" value="1"/>
</dbReference>
<dbReference type="AlphaFoldDB" id="A0A2S6MW30"/>
<evidence type="ECO:0000256" key="1">
    <source>
        <dbReference type="ARBA" id="ARBA00004651"/>
    </source>
</evidence>